<protein>
    <submittedName>
        <fullName evidence="7">Tetratricopeptide repeat protein</fullName>
    </submittedName>
</protein>
<dbReference type="PROSITE" id="PS50005">
    <property type="entry name" value="TPR"/>
    <property type="match status" value="8"/>
</dbReference>
<dbReference type="Proteomes" id="UP001230986">
    <property type="component" value="Unassembled WGS sequence"/>
</dbReference>
<dbReference type="Gene3D" id="3.30.200.20">
    <property type="entry name" value="Phosphorylase Kinase, domain 1"/>
    <property type="match status" value="1"/>
</dbReference>
<evidence type="ECO:0000256" key="5">
    <source>
        <dbReference type="SAM" id="MobiDB-lite"/>
    </source>
</evidence>
<reference evidence="7 8" key="1">
    <citation type="submission" date="2023-06" db="EMBL/GenBank/DDBJ databases">
        <title>Whole genome sequence of Oscillatoria calcuttensis NRMC-F 0142.</title>
        <authorList>
            <person name="Shakena Fathima T."/>
            <person name="Muralitharan G."/>
            <person name="Thajuddin N."/>
        </authorList>
    </citation>
    <scope>NUCLEOTIDE SEQUENCE [LARGE SCALE GENOMIC DNA]</scope>
    <source>
        <strain evidence="7 8">NRMC-F 0142</strain>
    </source>
</reference>
<feature type="repeat" description="TPR" evidence="3">
    <location>
        <begin position="638"/>
        <end position="671"/>
    </location>
</feature>
<evidence type="ECO:0000256" key="4">
    <source>
        <dbReference type="PROSITE-ProRule" id="PRU10141"/>
    </source>
</evidence>
<dbReference type="InterPro" id="IPR011990">
    <property type="entry name" value="TPR-like_helical_dom_sf"/>
</dbReference>
<dbReference type="Gene3D" id="1.25.40.10">
    <property type="entry name" value="Tetratricopeptide repeat domain"/>
    <property type="match status" value="4"/>
</dbReference>
<name>A0ABT7LXM9_9CYAN</name>
<feature type="repeat" description="TPR" evidence="3">
    <location>
        <begin position="502"/>
        <end position="535"/>
    </location>
</feature>
<dbReference type="Pfam" id="PF07719">
    <property type="entry name" value="TPR_2"/>
    <property type="match status" value="1"/>
</dbReference>
<dbReference type="Pfam" id="PF00069">
    <property type="entry name" value="Pkinase"/>
    <property type="match status" value="1"/>
</dbReference>
<dbReference type="InterPro" id="IPR019734">
    <property type="entry name" value="TPR_rpt"/>
</dbReference>
<dbReference type="InterPro" id="IPR013105">
    <property type="entry name" value="TPR_2"/>
</dbReference>
<dbReference type="Gene3D" id="1.10.510.10">
    <property type="entry name" value="Transferase(Phosphotransferase) domain 1"/>
    <property type="match status" value="1"/>
</dbReference>
<feature type="repeat" description="TPR" evidence="3">
    <location>
        <begin position="365"/>
        <end position="398"/>
    </location>
</feature>
<keyword evidence="4" id="KW-0067">ATP-binding</keyword>
<feature type="repeat" description="TPR" evidence="3">
    <location>
        <begin position="604"/>
        <end position="637"/>
    </location>
</feature>
<dbReference type="PROSITE" id="PS00107">
    <property type="entry name" value="PROTEIN_KINASE_ATP"/>
    <property type="match status" value="1"/>
</dbReference>
<keyword evidence="1" id="KW-0677">Repeat</keyword>
<keyword evidence="8" id="KW-1185">Reference proteome</keyword>
<dbReference type="SUPFAM" id="SSF48452">
    <property type="entry name" value="TPR-like"/>
    <property type="match status" value="1"/>
</dbReference>
<evidence type="ECO:0000256" key="1">
    <source>
        <dbReference type="ARBA" id="ARBA00022737"/>
    </source>
</evidence>
<dbReference type="SUPFAM" id="SSF48439">
    <property type="entry name" value="Protein prenylyltransferase"/>
    <property type="match status" value="1"/>
</dbReference>
<sequence length="689" mass="77423">MVRVDMLGKTLRGRYNIIKQLGCGGFGTTFIAEDLDLPGNPWCVVKQLQAQGVDPMLFQTARRLFETEAQVLYRLGKHDRIPQLFAHFEEHQEFYLVQEYIEGEDLAQQFASGVWDEVQVLQLLEDLLEILAFVHQQNVVHRDIKPSNIIRRQADGRFVLIDFGAVKQLSALGATTTGQTRSTLSIGSPGYMPNEQQGGKPRYSSDIYALGMTAIEALTGICPNQLPDDPHTGEVSWRSRAQVRPQFAAILNQMVRSHYKDRYTTVEEVLQDLHRLQLVPATKLTQPMTPPPSPPSAASRWGQVALIFCTIGVTLGVSQLFASDRPLREVRVVPTVPPEIASMPIPTMSPGPMMAAKPTSPTNRTTDLLIQGNVLMELQRYDEAIAAFDQAVKLKPDYPEAWVDLGNALMQVNRYPDALNAYDEALKLQLDDPQTWYYRAVVLNALQRYEEALVALTKARQAGYEETVEGLEVRGVALTALQRYEEALLVYVEAMKFTPRSAQLWYKQGYLLNQLGRHEEALSALNQALELQSDRVEALIERGKTLSELQRYEEALATIDKALPLATDSATGWGERGDLLLKLGRYDEAIAALNKAVQLQADYGKAWFSQGLALEKLQRHEEALKAFDQAVKLQPEDSQAWYRRGVTLERLQKVEEAIASYDKAIQIWPANAEAIESRKYLLQSLGRNE</sequence>
<feature type="region of interest" description="Disordered" evidence="5">
    <location>
        <begin position="179"/>
        <end position="199"/>
    </location>
</feature>
<dbReference type="InterPro" id="IPR050498">
    <property type="entry name" value="Ycf3"/>
</dbReference>
<evidence type="ECO:0000313" key="7">
    <source>
        <dbReference type="EMBL" id="MDL5056771.1"/>
    </source>
</evidence>
<dbReference type="PANTHER" id="PTHR44858">
    <property type="entry name" value="TETRATRICOPEPTIDE REPEAT PROTEIN 6"/>
    <property type="match status" value="1"/>
</dbReference>
<keyword evidence="4" id="KW-0547">Nucleotide-binding</keyword>
<dbReference type="Pfam" id="PF13432">
    <property type="entry name" value="TPR_16"/>
    <property type="match status" value="2"/>
</dbReference>
<evidence type="ECO:0000259" key="6">
    <source>
        <dbReference type="PROSITE" id="PS50011"/>
    </source>
</evidence>
<dbReference type="CDD" id="cd14014">
    <property type="entry name" value="STKc_PknB_like"/>
    <property type="match status" value="1"/>
</dbReference>
<dbReference type="InterPro" id="IPR011009">
    <property type="entry name" value="Kinase-like_dom_sf"/>
</dbReference>
<proteinExistence type="predicted"/>
<feature type="region of interest" description="Disordered" evidence="5">
    <location>
        <begin position="343"/>
        <end position="362"/>
    </location>
</feature>
<dbReference type="RefSeq" id="WP_284474313.1">
    <property type="nucleotide sequence ID" value="NZ_JASVEJ010000018.1"/>
</dbReference>
<dbReference type="InterPro" id="IPR017441">
    <property type="entry name" value="Protein_kinase_ATP_BS"/>
</dbReference>
<evidence type="ECO:0000256" key="3">
    <source>
        <dbReference type="PROSITE-ProRule" id="PRU00339"/>
    </source>
</evidence>
<accession>A0ABT7LXM9</accession>
<feature type="repeat" description="TPR" evidence="3">
    <location>
        <begin position="536"/>
        <end position="569"/>
    </location>
</feature>
<dbReference type="PROSITE" id="PS50011">
    <property type="entry name" value="PROTEIN_KINASE_DOM"/>
    <property type="match status" value="1"/>
</dbReference>
<dbReference type="SMART" id="SM00220">
    <property type="entry name" value="S_TKc"/>
    <property type="match status" value="1"/>
</dbReference>
<feature type="repeat" description="TPR" evidence="3">
    <location>
        <begin position="399"/>
        <end position="432"/>
    </location>
</feature>
<feature type="repeat" description="TPR" evidence="3">
    <location>
        <begin position="468"/>
        <end position="501"/>
    </location>
</feature>
<feature type="domain" description="Protein kinase" evidence="6">
    <location>
        <begin position="15"/>
        <end position="277"/>
    </location>
</feature>
<comment type="caution">
    <text evidence="7">The sequence shown here is derived from an EMBL/GenBank/DDBJ whole genome shotgun (WGS) entry which is preliminary data.</text>
</comment>
<evidence type="ECO:0000313" key="8">
    <source>
        <dbReference type="Proteomes" id="UP001230986"/>
    </source>
</evidence>
<feature type="binding site" evidence="4">
    <location>
        <position position="46"/>
    </location>
    <ligand>
        <name>ATP</name>
        <dbReference type="ChEBI" id="CHEBI:30616"/>
    </ligand>
</feature>
<evidence type="ECO:0000256" key="2">
    <source>
        <dbReference type="ARBA" id="ARBA00022803"/>
    </source>
</evidence>
<dbReference type="SUPFAM" id="SSF56112">
    <property type="entry name" value="Protein kinase-like (PK-like)"/>
    <property type="match status" value="1"/>
</dbReference>
<keyword evidence="2 3" id="KW-0802">TPR repeat</keyword>
<dbReference type="SMART" id="SM00028">
    <property type="entry name" value="TPR"/>
    <property type="match status" value="9"/>
</dbReference>
<organism evidence="7 8">
    <name type="scientific">Geitlerinema calcuttense NRMC-F 0142</name>
    <dbReference type="NCBI Taxonomy" id="2922238"/>
    <lineage>
        <taxon>Bacteria</taxon>
        <taxon>Bacillati</taxon>
        <taxon>Cyanobacteriota</taxon>
        <taxon>Cyanophyceae</taxon>
        <taxon>Geitlerinematales</taxon>
        <taxon>Geitlerinemataceae</taxon>
        <taxon>Geitlerinema</taxon>
    </lineage>
</organism>
<gene>
    <name evidence="7" type="ORF">QQ055_04730</name>
</gene>
<dbReference type="PANTHER" id="PTHR44858:SF1">
    <property type="entry name" value="UDP-N-ACETYLGLUCOSAMINE--PEPTIDE N-ACETYLGLUCOSAMINYLTRANSFERASE SPINDLY-RELATED"/>
    <property type="match status" value="1"/>
</dbReference>
<dbReference type="PROSITE" id="PS50293">
    <property type="entry name" value="TPR_REGION"/>
    <property type="match status" value="3"/>
</dbReference>
<dbReference type="EMBL" id="JASVEJ010000018">
    <property type="protein sequence ID" value="MDL5056771.1"/>
    <property type="molecule type" value="Genomic_DNA"/>
</dbReference>
<feature type="repeat" description="TPR" evidence="3">
    <location>
        <begin position="570"/>
        <end position="603"/>
    </location>
</feature>
<dbReference type="Pfam" id="PF13414">
    <property type="entry name" value="TPR_11"/>
    <property type="match status" value="1"/>
</dbReference>
<dbReference type="InterPro" id="IPR000719">
    <property type="entry name" value="Prot_kinase_dom"/>
</dbReference>